<proteinExistence type="predicted"/>
<evidence type="ECO:0000313" key="2">
    <source>
        <dbReference type="Proteomes" id="UP000829447"/>
    </source>
</evidence>
<accession>A0ACC5XDU6</accession>
<dbReference type="EMBL" id="CM040472">
    <property type="protein sequence ID" value="MCI4389377.1"/>
    <property type="molecule type" value="Genomic_DNA"/>
</dbReference>
<sequence>MFGKLLAHQIKINSSPLLFHCISLKHMPNLHPTVCGLFVRVYQDMRLVCTTGIHQVSVGKTDKVYFALEPPQLLKGDILIVCYHKNIAKRSREAVFRIQFHTGTLQGHPSVFHKKDLDLANKDPRFPEEGEVEVVFSENMAKIPGFPQGSVGWKNSSAVIIDYDTLDPLVHWDSYENITARAQLTESTLSSVSSDSGLSTNSLWTGAAGTGLQSQVQKATLRGSMAGEQPRVHVLTSEIAVTSDRDERTTGEIIHHIDPAFHMNGKIMSAQRETHILDDEDEQTSSAIVSDSKETGLKLPVLSRREYSAQSEDAGDGVPPDDTRTHTLTSPSSDQTHIWVKQQQLVSADYYMYTMPDRLEQKVESGIKNDSLEAEPVADKDDEFASLALDIDQSIEQLNQLILDLDPEFEPVPTLARGHMTCSTSVRTNGVGPLVGQAKSSQSGWRNKPITNATNDPASRCSDGDFLQPLSKPAVCKSLEYGSDTVDYGEFSPENDSLLWVDLNQSPLTPAFPVTPPTPYMKSVYDFSHVSLSSQPGPQHLLSRTQQESRGYMDNMTHSSMSSDGDLFHSEVTSRPAPCQRGFGSMRSVSTSSPLSNIDSPVPAHSWLESGSNTPLSYYTPQPSPPLSLSTPNAHSSPHSLPSRLDVGNLELSLLEAMEGLESLGLNGTQPPLLPQKRRGMDGRELSLNSPFSLSGGSNNNGSPPASSPSPDSFSSKADNVKFVQDTSKFWYKPDISREQAITVLKDKEPGAFIVRDSHSFRGAYGLAMKVATPPPSVLQQSKKVGDLTSELVRHFLIECTQKGVRLKGCPNEPYFGSLTALVCQHSITPLALPCKLIIPDRDPLEELNESQGQTSTNSATELLKQGAACNVWFLGSVELESLTGIQAVQKATTVSLSQDPPTISTIVHFKVSAQGITLTDNQRKLFFRRHYPVNTVIFCALDPQDRKWTRDGCLDAKIFGFVARKSGSSTGNVCHLFAEHDPEQPASAIVNFVSKVMIGSQKAK</sequence>
<organism evidence="1 2">
    <name type="scientific">Pangasianodon gigas</name>
    <name type="common">Mekong giant catfish</name>
    <name type="synonym">Pangasius gigas</name>
    <dbReference type="NCBI Taxonomy" id="30993"/>
    <lineage>
        <taxon>Eukaryota</taxon>
        <taxon>Metazoa</taxon>
        <taxon>Chordata</taxon>
        <taxon>Craniata</taxon>
        <taxon>Vertebrata</taxon>
        <taxon>Euteleostomi</taxon>
        <taxon>Actinopterygii</taxon>
        <taxon>Neopterygii</taxon>
        <taxon>Teleostei</taxon>
        <taxon>Ostariophysi</taxon>
        <taxon>Siluriformes</taxon>
        <taxon>Pangasiidae</taxon>
        <taxon>Pangasianodon</taxon>
    </lineage>
</organism>
<keyword evidence="2" id="KW-1185">Reference proteome</keyword>
<gene>
    <name evidence="1" type="ORF">PGIGA_G00097220</name>
</gene>
<dbReference type="Proteomes" id="UP000829447">
    <property type="component" value="Linkage Group LG19"/>
</dbReference>
<comment type="caution">
    <text evidence="1">The sequence shown here is derived from an EMBL/GenBank/DDBJ whole genome shotgun (WGS) entry which is preliminary data.</text>
</comment>
<protein>
    <submittedName>
        <fullName evidence="1">Uncharacterized protein</fullName>
    </submittedName>
</protein>
<reference evidence="1 2" key="1">
    <citation type="journal article" date="2022" name="bioRxiv">
        <title>An ancient truncated duplication of the anti-Mullerian hormone receptor type 2 gene is a potential conserved master sex determinant in the Pangasiidae catfish family.</title>
        <authorList>
            <person name="Wen M."/>
            <person name="Pan Q."/>
            <person name="Jouanno E."/>
            <person name="Montfort J."/>
            <person name="Zahm M."/>
            <person name="Cabau C."/>
            <person name="Klopp C."/>
            <person name="Iampietro C."/>
            <person name="Roques C."/>
            <person name="Bouchez O."/>
            <person name="Castinel A."/>
            <person name="Donnadieu C."/>
            <person name="Parrinello H."/>
            <person name="Poncet C."/>
            <person name="Belmonte E."/>
            <person name="Gautier V."/>
            <person name="Avarre J.-C."/>
            <person name="Dugue R."/>
            <person name="Gustiano R."/>
            <person name="Ha T.T.T."/>
            <person name="Campet M."/>
            <person name="Sriphairoj K."/>
            <person name="Ribolli J."/>
            <person name="de Almeida F.L."/>
            <person name="Desvignes T."/>
            <person name="Postlethwait J.H."/>
            <person name="Bucao C.F."/>
            <person name="Robinson-Rechavi M."/>
            <person name="Bobe J."/>
            <person name="Herpin A."/>
            <person name="Guiguen Y."/>
        </authorList>
    </citation>
    <scope>NUCLEOTIDE SEQUENCE [LARGE SCALE GENOMIC DNA]</scope>
    <source>
        <strain evidence="1">YG-Dec2019</strain>
    </source>
</reference>
<name>A0ACC5XDU6_PANGG</name>
<evidence type="ECO:0000313" key="1">
    <source>
        <dbReference type="EMBL" id="MCI4389377.1"/>
    </source>
</evidence>